<proteinExistence type="predicted"/>
<keyword evidence="2" id="KW-1185">Reference proteome</keyword>
<organism evidence="1 2">
    <name type="scientific">Leucogyrophana mollusca</name>
    <dbReference type="NCBI Taxonomy" id="85980"/>
    <lineage>
        <taxon>Eukaryota</taxon>
        <taxon>Fungi</taxon>
        <taxon>Dikarya</taxon>
        <taxon>Basidiomycota</taxon>
        <taxon>Agaricomycotina</taxon>
        <taxon>Agaricomycetes</taxon>
        <taxon>Agaricomycetidae</taxon>
        <taxon>Boletales</taxon>
        <taxon>Boletales incertae sedis</taxon>
        <taxon>Leucogyrophana</taxon>
    </lineage>
</organism>
<evidence type="ECO:0000313" key="2">
    <source>
        <dbReference type="Proteomes" id="UP000790709"/>
    </source>
</evidence>
<dbReference type="EMBL" id="MU266547">
    <property type="protein sequence ID" value="KAH7920998.1"/>
    <property type="molecule type" value="Genomic_DNA"/>
</dbReference>
<reference evidence="1" key="1">
    <citation type="journal article" date="2021" name="New Phytol.">
        <title>Evolutionary innovations through gain and loss of genes in the ectomycorrhizal Boletales.</title>
        <authorList>
            <person name="Wu G."/>
            <person name="Miyauchi S."/>
            <person name="Morin E."/>
            <person name="Kuo A."/>
            <person name="Drula E."/>
            <person name="Varga T."/>
            <person name="Kohler A."/>
            <person name="Feng B."/>
            <person name="Cao Y."/>
            <person name="Lipzen A."/>
            <person name="Daum C."/>
            <person name="Hundley H."/>
            <person name="Pangilinan J."/>
            <person name="Johnson J."/>
            <person name="Barry K."/>
            <person name="LaButti K."/>
            <person name="Ng V."/>
            <person name="Ahrendt S."/>
            <person name="Min B."/>
            <person name="Choi I.G."/>
            <person name="Park H."/>
            <person name="Plett J.M."/>
            <person name="Magnuson J."/>
            <person name="Spatafora J.W."/>
            <person name="Nagy L.G."/>
            <person name="Henrissat B."/>
            <person name="Grigoriev I.V."/>
            <person name="Yang Z.L."/>
            <person name="Xu J."/>
            <person name="Martin F.M."/>
        </authorList>
    </citation>
    <scope>NUCLEOTIDE SEQUENCE</scope>
    <source>
        <strain evidence="1">KUC20120723A-06</strain>
    </source>
</reference>
<sequence>MATYSTMREFSDFDIRVIRKGDALLVFASTSPVGNCVAIIMLKRVSLATRRLAPDSPSQRKRICLGANVPALRVGPNPRPAAHKPHPIHSKQAGDKKSDIPICRAVIKPELTQTATTRAEIAWATKRQQKLSMTAAMSTRKSPTKMIIKYTASMECRTTISNAKEIKEVEFSKTRKKQESSDCKEREEDGSDETPQSRLVARTVRFGGTGTFASRLRRKIGAMIMLALRGLLVTGAMVVQVHSAGAGGLNGDGRHKYLKCG</sequence>
<evidence type="ECO:0000313" key="1">
    <source>
        <dbReference type="EMBL" id="KAH7920998.1"/>
    </source>
</evidence>
<protein>
    <submittedName>
        <fullName evidence="1">Uncharacterized protein</fullName>
    </submittedName>
</protein>
<gene>
    <name evidence="1" type="ORF">BV22DRAFT_1122431</name>
</gene>
<comment type="caution">
    <text evidence="1">The sequence shown here is derived from an EMBL/GenBank/DDBJ whole genome shotgun (WGS) entry which is preliminary data.</text>
</comment>
<name>A0ACB8B7X8_9AGAM</name>
<accession>A0ACB8B7X8</accession>
<dbReference type="Proteomes" id="UP000790709">
    <property type="component" value="Unassembled WGS sequence"/>
</dbReference>